<dbReference type="Pfam" id="PF03372">
    <property type="entry name" value="Exo_endo_phos"/>
    <property type="match status" value="1"/>
</dbReference>
<evidence type="ECO:0000313" key="3">
    <source>
        <dbReference type="Proteomes" id="UP001318860"/>
    </source>
</evidence>
<dbReference type="SUPFAM" id="SSF56219">
    <property type="entry name" value="DNase I-like"/>
    <property type="match status" value="1"/>
</dbReference>
<dbReference type="InterPro" id="IPR005135">
    <property type="entry name" value="Endo/exonuclease/phosphatase"/>
</dbReference>
<protein>
    <recommendedName>
        <fullName evidence="1">Endonuclease/exonuclease/phosphatase domain-containing protein</fullName>
    </recommendedName>
</protein>
<name>A0ABR0V338_REHGL</name>
<gene>
    <name evidence="2" type="ORF">DH2020_037386</name>
</gene>
<dbReference type="InterPro" id="IPR036691">
    <property type="entry name" value="Endo/exonu/phosph_ase_sf"/>
</dbReference>
<evidence type="ECO:0000313" key="2">
    <source>
        <dbReference type="EMBL" id="KAK6128869.1"/>
    </source>
</evidence>
<keyword evidence="3" id="KW-1185">Reference proteome</keyword>
<comment type="caution">
    <text evidence="2">The sequence shown here is derived from an EMBL/GenBank/DDBJ whole genome shotgun (WGS) entry which is preliminary data.</text>
</comment>
<dbReference type="Gene3D" id="3.60.10.10">
    <property type="entry name" value="Endonuclease/exonuclease/phosphatase"/>
    <property type="match status" value="1"/>
</dbReference>
<reference evidence="2 3" key="1">
    <citation type="journal article" date="2021" name="Comput. Struct. Biotechnol. J.">
        <title>De novo genome assembly of the potent medicinal plant Rehmannia glutinosa using nanopore technology.</title>
        <authorList>
            <person name="Ma L."/>
            <person name="Dong C."/>
            <person name="Song C."/>
            <person name="Wang X."/>
            <person name="Zheng X."/>
            <person name="Niu Y."/>
            <person name="Chen S."/>
            <person name="Feng W."/>
        </authorList>
    </citation>
    <scope>NUCLEOTIDE SEQUENCE [LARGE SCALE GENOMIC DNA]</scope>
    <source>
        <strain evidence="2">DH-2019</strain>
    </source>
</reference>
<proteinExistence type="predicted"/>
<organism evidence="2 3">
    <name type="scientific">Rehmannia glutinosa</name>
    <name type="common">Chinese foxglove</name>
    <dbReference type="NCBI Taxonomy" id="99300"/>
    <lineage>
        <taxon>Eukaryota</taxon>
        <taxon>Viridiplantae</taxon>
        <taxon>Streptophyta</taxon>
        <taxon>Embryophyta</taxon>
        <taxon>Tracheophyta</taxon>
        <taxon>Spermatophyta</taxon>
        <taxon>Magnoliopsida</taxon>
        <taxon>eudicotyledons</taxon>
        <taxon>Gunneridae</taxon>
        <taxon>Pentapetalae</taxon>
        <taxon>asterids</taxon>
        <taxon>lamiids</taxon>
        <taxon>Lamiales</taxon>
        <taxon>Orobanchaceae</taxon>
        <taxon>Rehmannieae</taxon>
        <taxon>Rehmannia</taxon>
    </lineage>
</organism>
<dbReference type="PANTHER" id="PTHR33710:SF62">
    <property type="entry name" value="DUF4283 DOMAIN PROTEIN"/>
    <property type="match status" value="1"/>
</dbReference>
<accession>A0ABR0V338</accession>
<sequence>MEVDIKSYSCGHIDSVVQDGDKNWRFTGFYGNPDSSKRRDSWKLMRRLAQMPDLHSIPWIVGGDFNEIYSSNEKSGGRRRPESQMEDFRNVVEECELRELYGDGDFFTWVNRRSGDEMIFERLDRFFTTLTWRLMYPCAKVTNLEFYSSDHRAIWLQLRFEGREASDGLRQKARQFRFEKYWTFEDDCKQIIEQVWRDGNGDGTLMNRIERCKVELQTWVGVKFKSLPKKLKKSRDKLNCLKKSNTWAKSENEIKELENSLQNLAYGKKCIGSNGRNNWLRYTAINSTYFHAQATKLKN</sequence>
<feature type="domain" description="Endonuclease/exonuclease/phosphatase" evidence="1">
    <location>
        <begin position="29"/>
        <end position="151"/>
    </location>
</feature>
<dbReference type="Proteomes" id="UP001318860">
    <property type="component" value="Unassembled WGS sequence"/>
</dbReference>
<dbReference type="EMBL" id="JABTTQ020001694">
    <property type="protein sequence ID" value="KAK6128869.1"/>
    <property type="molecule type" value="Genomic_DNA"/>
</dbReference>
<evidence type="ECO:0000259" key="1">
    <source>
        <dbReference type="Pfam" id="PF03372"/>
    </source>
</evidence>
<dbReference type="PANTHER" id="PTHR33710">
    <property type="entry name" value="BNAC02G09200D PROTEIN"/>
    <property type="match status" value="1"/>
</dbReference>